<comment type="caution">
    <text evidence="1">The sequence shown here is derived from an EMBL/GenBank/DDBJ whole genome shotgun (WGS) entry which is preliminary data.</text>
</comment>
<reference evidence="1" key="1">
    <citation type="submission" date="2023-01" db="EMBL/GenBank/DDBJ databases">
        <authorList>
            <person name="Van Ghelder C."/>
            <person name="Rancurel C."/>
        </authorList>
    </citation>
    <scope>NUCLEOTIDE SEQUENCE</scope>
    <source>
        <strain evidence="1">CNCM I-4278</strain>
    </source>
</reference>
<keyword evidence="2" id="KW-1185">Reference proteome</keyword>
<proteinExistence type="predicted"/>
<dbReference type="EMBL" id="CAOQHR010000009">
    <property type="protein sequence ID" value="CAI6339818.1"/>
    <property type="molecule type" value="Genomic_DNA"/>
</dbReference>
<dbReference type="AlphaFoldDB" id="A0A9W4UN83"/>
<name>A0A9W4UN83_9PLEO</name>
<evidence type="ECO:0000313" key="2">
    <source>
        <dbReference type="Proteomes" id="UP001152607"/>
    </source>
</evidence>
<gene>
    <name evidence="1" type="ORF">PDIGIT_LOCUS12982</name>
</gene>
<organism evidence="1 2">
    <name type="scientific">Periconia digitata</name>
    <dbReference type="NCBI Taxonomy" id="1303443"/>
    <lineage>
        <taxon>Eukaryota</taxon>
        <taxon>Fungi</taxon>
        <taxon>Dikarya</taxon>
        <taxon>Ascomycota</taxon>
        <taxon>Pezizomycotina</taxon>
        <taxon>Dothideomycetes</taxon>
        <taxon>Pleosporomycetidae</taxon>
        <taxon>Pleosporales</taxon>
        <taxon>Massarineae</taxon>
        <taxon>Periconiaceae</taxon>
        <taxon>Periconia</taxon>
    </lineage>
</organism>
<protein>
    <submittedName>
        <fullName evidence="1">Uncharacterized protein</fullName>
    </submittedName>
</protein>
<dbReference type="Proteomes" id="UP001152607">
    <property type="component" value="Unassembled WGS sequence"/>
</dbReference>
<evidence type="ECO:0000313" key="1">
    <source>
        <dbReference type="EMBL" id="CAI6339818.1"/>
    </source>
</evidence>
<accession>A0A9W4UN83</accession>
<sequence>MNIALRNKNKSEVAFCGRIFYHSPTGQLADHAHAREGHLKSGSLAQLYTSQFSIGTHNGYLVHAKYTEPTYVLCMYVRASTDVISPHPTPVRWSGYRSGFANANVASVALRAP</sequence>